<dbReference type="OrthoDB" id="543755at2"/>
<protein>
    <submittedName>
        <fullName evidence="1">Capsular biosynthesis protein</fullName>
    </submittedName>
</protein>
<name>A0A2Z5MZP5_BURPY</name>
<organism evidence="1 2">
    <name type="scientific">Burkholderia pyrrocinia</name>
    <name type="common">Pseudomonas pyrrocinia</name>
    <dbReference type="NCBI Taxonomy" id="60550"/>
    <lineage>
        <taxon>Bacteria</taxon>
        <taxon>Pseudomonadati</taxon>
        <taxon>Pseudomonadota</taxon>
        <taxon>Betaproteobacteria</taxon>
        <taxon>Burkholderiales</taxon>
        <taxon>Burkholderiaceae</taxon>
        <taxon>Burkholderia</taxon>
        <taxon>Burkholderia cepacia complex</taxon>
    </lineage>
</organism>
<dbReference type="Pfam" id="PF05159">
    <property type="entry name" value="Capsule_synth"/>
    <property type="match status" value="3"/>
</dbReference>
<reference evidence="1 2" key="1">
    <citation type="journal article" date="2018" name="ISME J.">
        <title>Involvement of Burkholderiaceae and sulfurous volatiles in disease-suppressive soils.</title>
        <authorList>
            <person name="Carrion V.J."/>
            <person name="Cordovez V."/>
            <person name="Tyc O."/>
            <person name="Etalo D.W."/>
            <person name="de Bruijn I."/>
            <person name="de Jager V.C."/>
            <person name="Medema M.H."/>
            <person name="Eberl L."/>
            <person name="Raaijmakers J.M."/>
        </authorList>
    </citation>
    <scope>NUCLEOTIDE SEQUENCE [LARGE SCALE GENOMIC DNA]</scope>
    <source>
        <strain evidence="2">mHSR5</strain>
    </source>
</reference>
<dbReference type="CDD" id="cd16439">
    <property type="entry name" value="beta_Kdo_transferase_KpsC_2"/>
    <property type="match status" value="1"/>
</dbReference>
<sequence>MERFRAACVFDPAASPSRPHPDLAASTRQRVLLIDEPVSDAFGTPPPMRHQAFKRMVSAARSTHPVAELWLARSGANERTEWLSARHPEICAVSRSIDPLGSLCASLPHFQHVYTVSAPEGMQALLCGVPVHVFGHPYYAGWGLTHDDADQPARQASATIGTLFDAIFVRLSQYIDPETGTIGELDKLLAAIATHRATARRFADVGRVAGVRFQLWKRTFAKPYLTAAGAQLRWLDRLDELRVGEYAAFWGARSSAGLPPETPVIRIEDGFLHSAGLGSDHVAPCSQVIDRRGIYFDASRPSDLTAILNEAEFADAELSRARALRETISNAGLTKYNLGRRCPTWHAPVGKTVILVPGQVADDASIRLGTRNISTIEDLVNQVRLQRPDAFIVYKPHPDVLSGNRLGVVEANGNADIVDTESDLASLIEISDEVHTLSSLSGFEALIRGKQVHTYGLPFYAGWGLTHDRLAQPWRDRRLTLDMLTAGVLIRYPVYWDWTWGIFTTPESVVSKMTASASRPLEKIEGNRMRPWLKAWRWSRNGILHLLSRD</sequence>
<evidence type="ECO:0000313" key="1">
    <source>
        <dbReference type="EMBL" id="AXF22174.1"/>
    </source>
</evidence>
<dbReference type="GO" id="GO:0015774">
    <property type="term" value="P:polysaccharide transport"/>
    <property type="evidence" value="ECO:0007669"/>
    <property type="project" value="InterPro"/>
</dbReference>
<dbReference type="GO" id="GO:0000271">
    <property type="term" value="P:polysaccharide biosynthetic process"/>
    <property type="evidence" value="ECO:0007669"/>
    <property type="project" value="InterPro"/>
</dbReference>
<dbReference type="Proteomes" id="UP000253104">
    <property type="component" value="Chromosome mHSR5_A"/>
</dbReference>
<accession>A0A2Z5MZP5</accession>
<evidence type="ECO:0000313" key="2">
    <source>
        <dbReference type="Proteomes" id="UP000253104"/>
    </source>
</evidence>
<dbReference type="AlphaFoldDB" id="A0A2Z5MZP5"/>
<dbReference type="InterPro" id="IPR007833">
    <property type="entry name" value="Capsule_polysaccharide_synth"/>
</dbReference>
<dbReference type="EMBL" id="CP024902">
    <property type="protein sequence ID" value="AXF22174.1"/>
    <property type="molecule type" value="Genomic_DNA"/>
</dbReference>
<proteinExistence type="predicted"/>
<gene>
    <name evidence="1" type="ORF">CUJ89_03840</name>
</gene>